<dbReference type="EMBL" id="CAXAJV020001292">
    <property type="protein sequence ID" value="CAL7942226.1"/>
    <property type="molecule type" value="Genomic_DNA"/>
</dbReference>
<keyword evidence="1" id="KW-0812">Transmembrane</keyword>
<organism evidence="3 4">
    <name type="scientific">Xylocopa violacea</name>
    <name type="common">Violet carpenter bee</name>
    <name type="synonym">Apis violacea</name>
    <dbReference type="NCBI Taxonomy" id="135666"/>
    <lineage>
        <taxon>Eukaryota</taxon>
        <taxon>Metazoa</taxon>
        <taxon>Ecdysozoa</taxon>
        <taxon>Arthropoda</taxon>
        <taxon>Hexapoda</taxon>
        <taxon>Insecta</taxon>
        <taxon>Pterygota</taxon>
        <taxon>Neoptera</taxon>
        <taxon>Endopterygota</taxon>
        <taxon>Hymenoptera</taxon>
        <taxon>Apocrita</taxon>
        <taxon>Aculeata</taxon>
        <taxon>Apoidea</taxon>
        <taxon>Anthophila</taxon>
        <taxon>Apidae</taxon>
        <taxon>Xylocopa</taxon>
        <taxon>Xylocopa</taxon>
    </lineage>
</organism>
<name>A0ABP1NRE8_XYLVO</name>
<evidence type="ECO:0000313" key="3">
    <source>
        <dbReference type="EMBL" id="CAL7942226.1"/>
    </source>
</evidence>
<feature type="transmembrane region" description="Helical" evidence="1">
    <location>
        <begin position="50"/>
        <end position="68"/>
    </location>
</feature>
<protein>
    <recommendedName>
        <fullName evidence="2">Distal membrane-arm assembly complex protein 1-like domain-containing protein</fullName>
    </recommendedName>
</protein>
<sequence length="80" mass="8901">MQEASTVKSIIKNRDRDCLSCRIFSGCGLIGSGLYVSYHSKKFQQNIGRIVMYSIGSALVLLGTARVLDLPPFRHQFNHG</sequence>
<dbReference type="InterPro" id="IPR028036">
    <property type="entry name" value="DMAC1-like_dom"/>
</dbReference>
<accession>A0ABP1NRE8</accession>
<evidence type="ECO:0000313" key="4">
    <source>
        <dbReference type="Proteomes" id="UP001642520"/>
    </source>
</evidence>
<comment type="caution">
    <text evidence="3">The sequence shown here is derived from an EMBL/GenBank/DDBJ whole genome shotgun (WGS) entry which is preliminary data.</text>
</comment>
<evidence type="ECO:0000259" key="2">
    <source>
        <dbReference type="Pfam" id="PF15055"/>
    </source>
</evidence>
<keyword evidence="1" id="KW-1133">Transmembrane helix</keyword>
<keyword evidence="4" id="KW-1185">Reference proteome</keyword>
<dbReference type="Proteomes" id="UP001642520">
    <property type="component" value="Unassembled WGS sequence"/>
</dbReference>
<keyword evidence="1" id="KW-0472">Membrane</keyword>
<evidence type="ECO:0000256" key="1">
    <source>
        <dbReference type="SAM" id="Phobius"/>
    </source>
</evidence>
<gene>
    <name evidence="3" type="ORF">XYLVIOL_LOCUS5449</name>
</gene>
<reference evidence="3 4" key="1">
    <citation type="submission" date="2024-08" db="EMBL/GenBank/DDBJ databases">
        <authorList>
            <person name="Will J Nash"/>
            <person name="Angela Man"/>
            <person name="Seanna McTaggart"/>
            <person name="Kendall Baker"/>
            <person name="Tom Barker"/>
            <person name="Leah Catchpole"/>
            <person name="Alex Durrant"/>
            <person name="Karim Gharbi"/>
            <person name="Naomi Irish"/>
            <person name="Gemy Kaithakottil"/>
            <person name="Debby Ku"/>
            <person name="Aaliyah Providence"/>
            <person name="Felix Shaw"/>
            <person name="David Swarbreck"/>
            <person name="Chris Watkins"/>
            <person name="Ann M. McCartney"/>
            <person name="Giulio Formenti"/>
            <person name="Alice Mouton"/>
            <person name="Noel Vella"/>
            <person name="Bjorn M von Reumont"/>
            <person name="Adriana Vella"/>
            <person name="Wilfried Haerty"/>
        </authorList>
    </citation>
    <scope>NUCLEOTIDE SEQUENCE [LARGE SCALE GENOMIC DNA]</scope>
</reference>
<dbReference type="Pfam" id="PF15055">
    <property type="entry name" value="DMAC1_Dmo2"/>
    <property type="match status" value="1"/>
</dbReference>
<feature type="domain" description="Distal membrane-arm assembly complex protein 1-like" evidence="2">
    <location>
        <begin position="17"/>
        <end position="63"/>
    </location>
</feature>
<proteinExistence type="predicted"/>